<name>A0A084WFQ7_ANOSI</name>
<dbReference type="EMBL" id="KE525342">
    <property type="protein sequence ID" value="KFB49051.1"/>
    <property type="molecule type" value="Genomic_DNA"/>
</dbReference>
<dbReference type="VEuPathDB" id="VectorBase:ASIC017063"/>
<protein>
    <submittedName>
        <fullName evidence="1 2">100k</fullName>
    </submittedName>
</protein>
<evidence type="ECO:0000313" key="1">
    <source>
        <dbReference type="EMBL" id="KFB49051.1"/>
    </source>
</evidence>
<organism evidence="1">
    <name type="scientific">Anopheles sinensis</name>
    <name type="common">Mosquito</name>
    <dbReference type="NCBI Taxonomy" id="74873"/>
    <lineage>
        <taxon>Eukaryota</taxon>
        <taxon>Metazoa</taxon>
        <taxon>Ecdysozoa</taxon>
        <taxon>Arthropoda</taxon>
        <taxon>Hexapoda</taxon>
        <taxon>Insecta</taxon>
        <taxon>Pterygota</taxon>
        <taxon>Neoptera</taxon>
        <taxon>Endopterygota</taxon>
        <taxon>Diptera</taxon>
        <taxon>Nematocera</taxon>
        <taxon>Culicoidea</taxon>
        <taxon>Culicidae</taxon>
        <taxon>Anophelinae</taxon>
        <taxon>Anopheles</taxon>
    </lineage>
</organism>
<dbReference type="EnsemblMetazoa" id="ASIC017063-RA">
    <property type="protein sequence ID" value="ASIC017063-PA"/>
    <property type="gene ID" value="ASIC017063"/>
</dbReference>
<evidence type="ECO:0000313" key="2">
    <source>
        <dbReference type="EnsemblMetazoa" id="ASIC017063-PA"/>
    </source>
</evidence>
<proteinExistence type="predicted"/>
<evidence type="ECO:0000313" key="3">
    <source>
        <dbReference type="Proteomes" id="UP000030765"/>
    </source>
</evidence>
<sequence>MVAGCWQYPCLEWSNFSQAPIAEARNLLIGDPQRNERLALADVRLIVVPIQVRSPSCLSGLPHLEHIAVYEVSSSFRYEAQMVAAQDGASVHK</sequence>
<accession>A0A084WFQ7</accession>
<dbReference type="EMBL" id="ATLV01023390">
    <property type="status" value="NOT_ANNOTATED_CDS"/>
    <property type="molecule type" value="Genomic_DNA"/>
</dbReference>
<reference evidence="1 3" key="1">
    <citation type="journal article" date="2014" name="BMC Genomics">
        <title>Genome sequence of Anopheles sinensis provides insight into genetics basis of mosquito competence for malaria parasites.</title>
        <authorList>
            <person name="Zhou D."/>
            <person name="Zhang D."/>
            <person name="Ding G."/>
            <person name="Shi L."/>
            <person name="Hou Q."/>
            <person name="Ye Y."/>
            <person name="Xu Y."/>
            <person name="Zhou H."/>
            <person name="Xiong C."/>
            <person name="Li S."/>
            <person name="Yu J."/>
            <person name="Hong S."/>
            <person name="Yu X."/>
            <person name="Zou P."/>
            <person name="Chen C."/>
            <person name="Chang X."/>
            <person name="Wang W."/>
            <person name="Lv Y."/>
            <person name="Sun Y."/>
            <person name="Ma L."/>
            <person name="Shen B."/>
            <person name="Zhu C."/>
        </authorList>
    </citation>
    <scope>NUCLEOTIDE SEQUENCE [LARGE SCALE GENOMIC DNA]</scope>
</reference>
<keyword evidence="3" id="KW-1185">Reference proteome</keyword>
<dbReference type="AlphaFoldDB" id="A0A084WFQ7"/>
<gene>
    <name evidence="1" type="ORF">ZHAS_00017063</name>
</gene>
<dbReference type="Proteomes" id="UP000030765">
    <property type="component" value="Unassembled WGS sequence"/>
</dbReference>
<reference evidence="2" key="2">
    <citation type="submission" date="2020-05" db="UniProtKB">
        <authorList>
            <consortium name="EnsemblMetazoa"/>
        </authorList>
    </citation>
    <scope>IDENTIFICATION</scope>
</reference>